<dbReference type="Gene3D" id="3.40.50.10140">
    <property type="entry name" value="Toll/interleukin-1 receptor homology (TIR) domain"/>
    <property type="match status" value="1"/>
</dbReference>
<dbReference type="InterPro" id="IPR036390">
    <property type="entry name" value="WH_DNA-bd_sf"/>
</dbReference>
<keyword evidence="2" id="KW-0433">Leucine-rich repeat</keyword>
<keyword evidence="6" id="KW-0520">NAD</keyword>
<dbReference type="InterPro" id="IPR058192">
    <property type="entry name" value="WHD_ROQ1-like"/>
</dbReference>
<dbReference type="PRINTS" id="PR00364">
    <property type="entry name" value="DISEASERSIST"/>
</dbReference>
<evidence type="ECO:0000313" key="10">
    <source>
        <dbReference type="RefSeq" id="XP_027337321.1"/>
    </source>
</evidence>
<dbReference type="GO" id="GO:0061809">
    <property type="term" value="F:NAD+ nucleosidase activity, cyclic ADP-ribose generating"/>
    <property type="evidence" value="ECO:0007669"/>
    <property type="project" value="UniProtKB-EC"/>
</dbReference>
<evidence type="ECO:0000256" key="7">
    <source>
        <dbReference type="ARBA" id="ARBA00047304"/>
    </source>
</evidence>
<name>A0A8B8K101_ABRPR</name>
<evidence type="ECO:0000256" key="5">
    <source>
        <dbReference type="ARBA" id="ARBA00022821"/>
    </source>
</evidence>
<dbReference type="Pfam" id="PF07725">
    <property type="entry name" value="LRR_3"/>
    <property type="match status" value="1"/>
</dbReference>
<keyword evidence="5" id="KW-0611">Plant defense</keyword>
<dbReference type="Pfam" id="PF23282">
    <property type="entry name" value="WHD_ROQ1"/>
    <property type="match status" value="1"/>
</dbReference>
<dbReference type="PANTHER" id="PTHR11017:SF562">
    <property type="entry name" value="ADP-RIBOSYL CYCLASE_CYCLIC ADP-RIBOSE HYDROLASE"/>
    <property type="match status" value="1"/>
</dbReference>
<proteinExistence type="predicted"/>
<reference evidence="9" key="1">
    <citation type="journal article" date="2019" name="Toxins">
        <title>Detection of Abrin-Like and Prepropulchellin-Like Toxin Genes and Transcripts Using Whole Genome Sequencing and Full-Length Transcript Sequencing of Abrus precatorius.</title>
        <authorList>
            <person name="Hovde B.T."/>
            <person name="Daligault H.E."/>
            <person name="Hanschen E.R."/>
            <person name="Kunde Y.A."/>
            <person name="Johnson M.B."/>
            <person name="Starkenburg S.R."/>
            <person name="Johnson S.L."/>
        </authorList>
    </citation>
    <scope>NUCLEOTIDE SEQUENCE [LARGE SCALE GENOMIC DNA]</scope>
</reference>
<dbReference type="EC" id="3.2.2.6" evidence="1"/>
<dbReference type="SUPFAM" id="SSF46785">
    <property type="entry name" value="Winged helix' DNA-binding domain"/>
    <property type="match status" value="1"/>
</dbReference>
<dbReference type="PANTHER" id="PTHR11017">
    <property type="entry name" value="LEUCINE-RICH REPEAT-CONTAINING PROTEIN"/>
    <property type="match status" value="1"/>
</dbReference>
<dbReference type="Gene3D" id="3.80.10.10">
    <property type="entry name" value="Ribonuclease Inhibitor"/>
    <property type="match status" value="2"/>
</dbReference>
<dbReference type="Gene3D" id="3.40.50.300">
    <property type="entry name" value="P-loop containing nucleotide triphosphate hydrolases"/>
    <property type="match status" value="1"/>
</dbReference>
<dbReference type="InterPro" id="IPR035897">
    <property type="entry name" value="Toll_tir_struct_dom_sf"/>
</dbReference>
<evidence type="ECO:0000256" key="2">
    <source>
        <dbReference type="ARBA" id="ARBA00022614"/>
    </source>
</evidence>
<dbReference type="InterPro" id="IPR032675">
    <property type="entry name" value="LRR_dom_sf"/>
</dbReference>
<dbReference type="AlphaFoldDB" id="A0A8B8K101"/>
<organism evidence="9 10">
    <name type="scientific">Abrus precatorius</name>
    <name type="common">Indian licorice</name>
    <name type="synonym">Glycine abrus</name>
    <dbReference type="NCBI Taxonomy" id="3816"/>
    <lineage>
        <taxon>Eukaryota</taxon>
        <taxon>Viridiplantae</taxon>
        <taxon>Streptophyta</taxon>
        <taxon>Embryophyta</taxon>
        <taxon>Tracheophyta</taxon>
        <taxon>Spermatophyta</taxon>
        <taxon>Magnoliopsida</taxon>
        <taxon>eudicotyledons</taxon>
        <taxon>Gunneridae</taxon>
        <taxon>Pentapetalae</taxon>
        <taxon>rosids</taxon>
        <taxon>fabids</taxon>
        <taxon>Fabales</taxon>
        <taxon>Fabaceae</taxon>
        <taxon>Papilionoideae</taxon>
        <taxon>50 kb inversion clade</taxon>
        <taxon>NPAAA clade</taxon>
        <taxon>indigoferoid/millettioid clade</taxon>
        <taxon>Abreae</taxon>
        <taxon>Abrus</taxon>
    </lineage>
</organism>
<dbReference type="InterPro" id="IPR045344">
    <property type="entry name" value="C-JID"/>
</dbReference>
<dbReference type="FunFam" id="3.40.50.10140:FF:000007">
    <property type="entry name" value="Disease resistance protein (TIR-NBS-LRR class)"/>
    <property type="match status" value="1"/>
</dbReference>
<keyword evidence="3" id="KW-0677">Repeat</keyword>
<evidence type="ECO:0000256" key="3">
    <source>
        <dbReference type="ARBA" id="ARBA00022737"/>
    </source>
</evidence>
<evidence type="ECO:0000313" key="9">
    <source>
        <dbReference type="Proteomes" id="UP000694853"/>
    </source>
</evidence>
<gene>
    <name evidence="10" type="primary">LOC113851030</name>
</gene>
<dbReference type="SUPFAM" id="SSF52200">
    <property type="entry name" value="Toll/Interleukin receptor TIR domain"/>
    <property type="match status" value="1"/>
</dbReference>
<dbReference type="OrthoDB" id="1424312at2759"/>
<accession>A0A8B8K101</accession>
<dbReference type="Pfam" id="PF01582">
    <property type="entry name" value="TIR"/>
    <property type="match status" value="1"/>
</dbReference>
<dbReference type="SUPFAM" id="SSF52058">
    <property type="entry name" value="L domain-like"/>
    <property type="match status" value="1"/>
</dbReference>
<dbReference type="InterPro" id="IPR011713">
    <property type="entry name" value="Leu-rich_rpt_3"/>
</dbReference>
<reference evidence="10" key="2">
    <citation type="submission" date="2025-08" db="UniProtKB">
        <authorList>
            <consortium name="RefSeq"/>
        </authorList>
    </citation>
    <scope>IDENTIFICATION</scope>
    <source>
        <tissue evidence="10">Young leaves</tissue>
    </source>
</reference>
<dbReference type="SUPFAM" id="SSF52540">
    <property type="entry name" value="P-loop containing nucleoside triphosphate hydrolases"/>
    <property type="match status" value="1"/>
</dbReference>
<dbReference type="InterPro" id="IPR002182">
    <property type="entry name" value="NB-ARC"/>
</dbReference>
<dbReference type="KEGG" id="aprc:113851030"/>
<dbReference type="Pfam" id="PF00931">
    <property type="entry name" value="NB-ARC"/>
    <property type="match status" value="1"/>
</dbReference>
<dbReference type="Proteomes" id="UP000694853">
    <property type="component" value="Unplaced"/>
</dbReference>
<dbReference type="SMART" id="SM00255">
    <property type="entry name" value="TIR"/>
    <property type="match status" value="1"/>
</dbReference>
<dbReference type="PROSITE" id="PS50104">
    <property type="entry name" value="TIR"/>
    <property type="match status" value="1"/>
</dbReference>
<evidence type="ECO:0000256" key="6">
    <source>
        <dbReference type="ARBA" id="ARBA00023027"/>
    </source>
</evidence>
<dbReference type="GO" id="GO:0006952">
    <property type="term" value="P:defense response"/>
    <property type="evidence" value="ECO:0007669"/>
    <property type="project" value="UniProtKB-KW"/>
</dbReference>
<dbReference type="GO" id="GO:0007165">
    <property type="term" value="P:signal transduction"/>
    <property type="evidence" value="ECO:0007669"/>
    <property type="project" value="InterPro"/>
</dbReference>
<dbReference type="GeneID" id="113851030"/>
<evidence type="ECO:0000256" key="1">
    <source>
        <dbReference type="ARBA" id="ARBA00011982"/>
    </source>
</evidence>
<dbReference type="InterPro" id="IPR044974">
    <property type="entry name" value="Disease_R_plants"/>
</dbReference>
<evidence type="ECO:0000256" key="4">
    <source>
        <dbReference type="ARBA" id="ARBA00022801"/>
    </source>
</evidence>
<keyword evidence="9" id="KW-1185">Reference proteome</keyword>
<evidence type="ECO:0000259" key="8">
    <source>
        <dbReference type="PROSITE" id="PS50104"/>
    </source>
</evidence>
<sequence length="1156" mass="132807">MFHSPRKYDVFISFRGEDTRTTFTSHLRDSLYKQNIQTYIDYELKKGDEIWPTLAKAIQDSHISIVIFSENFASSKWCLDELLKILECRENQGQVVIPVFYKIDPSDVRYQIGTYKKAFAKHERAVRNNESFLKVSAWKEALTKAANISGWDSSTHKNDSEVIQNIVQDVWQKLSLKYPKELKGLVEIDENSNYIESLLKEFPRIGIWGMGGIGKTTIARSLFAKHFPEYESVCFLEKVREESEKLGITSVRKKLLGELLKQQITTSDTLGTTFIERRLSSKRVLIVLDDVDNATQLEYLCGGLDDLGPDSRLIITTRDKHTLRGSVNRIYEVTKWTHPESLKLFSLGAFQQSLPKEGYEHLSERAVAYAGGIPLALKVLGLHFRSRSIEFWESELSHLENKDESWDEIREVLQVSYKGLQKREQAIFLDIAFFFKDQNKDSVIRILDACGFSGTSGIQILQDKALITISNSNRIEMHDLLQKMGLDIVREEFSNDPGRRSRLREIKDVPDVLKNSKGTDAVEGITLDLSQRVDFHLPADTFNRMTKLRILRLYVPSDKKRLANVCIPRVFEQFSNELRYLEWNGYPLKFLPQNFCPKSLVEIHMPYSHVKELWQGMQDLVNLEAMDLSECQQLQKLPDLSRASKLKWVDLSGCESLLDVHPSILSLDTLETLMLDRCKKLNTLKSEKHLKSLVNINVNGCISLKEFSVSSGSMERLDLSTTGTKKLHSSIGRLSKLKWLNLEYLRLENLPEELSFLISLEELRISNCKLVNKKKLHVLCDGLRSLKVLHLKDCYKLFELPDNISFLSSLLELRLDRSGIEMLPESIKHLQELEILSLLNCTKLQLLPELPPYIKQLHVVNCKSLVIVSTLKTFSVMMIGKEKFISFKNGKKLNEHSLFRIIEGLMFTMKSAAFHNVLVRMLSVDTRSYNYNSVEVCFPGCSVPRQFTYQTTGSSITIELPDPKLRSNLLGFIYSVVLPSSHEMKQHGVIIQCQCREKDGKKGNATTWHHKAIKGLNSDHVFVWYDPFHCDSILRHRKQSIICFEFFVTIESEELLVGDLVSIKRCGVHLIWSSMLEVHSFLRELNLELNLKLDLGVKLALALEMEQGRGNWEDNKRLLHALENGDEVDESLKMELESRRRGILMLIETKSIGSKL</sequence>
<dbReference type="InterPro" id="IPR042197">
    <property type="entry name" value="Apaf_helical"/>
</dbReference>
<feature type="domain" description="TIR" evidence="8">
    <location>
        <begin position="6"/>
        <end position="174"/>
    </location>
</feature>
<dbReference type="InterPro" id="IPR000157">
    <property type="entry name" value="TIR_dom"/>
</dbReference>
<dbReference type="GO" id="GO:0043531">
    <property type="term" value="F:ADP binding"/>
    <property type="evidence" value="ECO:0007669"/>
    <property type="project" value="InterPro"/>
</dbReference>
<dbReference type="RefSeq" id="XP_027337321.1">
    <property type="nucleotide sequence ID" value="XM_027481520.1"/>
</dbReference>
<dbReference type="Pfam" id="PF20160">
    <property type="entry name" value="C-JID"/>
    <property type="match status" value="1"/>
</dbReference>
<dbReference type="InterPro" id="IPR027417">
    <property type="entry name" value="P-loop_NTPase"/>
</dbReference>
<keyword evidence="4" id="KW-0378">Hydrolase</keyword>
<comment type="catalytic activity">
    <reaction evidence="7">
        <text>NAD(+) + H2O = ADP-D-ribose + nicotinamide + H(+)</text>
        <dbReference type="Rhea" id="RHEA:16301"/>
        <dbReference type="ChEBI" id="CHEBI:15377"/>
        <dbReference type="ChEBI" id="CHEBI:15378"/>
        <dbReference type="ChEBI" id="CHEBI:17154"/>
        <dbReference type="ChEBI" id="CHEBI:57540"/>
        <dbReference type="ChEBI" id="CHEBI:57967"/>
        <dbReference type="EC" id="3.2.2.6"/>
    </reaction>
    <physiologicalReaction direction="left-to-right" evidence="7">
        <dbReference type="Rhea" id="RHEA:16302"/>
    </physiologicalReaction>
</comment>
<dbReference type="Gene3D" id="1.10.8.430">
    <property type="entry name" value="Helical domain of apoptotic protease-activating factors"/>
    <property type="match status" value="1"/>
</dbReference>
<protein>
    <recommendedName>
        <fullName evidence="1">ADP-ribosyl cyclase/cyclic ADP-ribose hydrolase</fullName>
        <ecNumber evidence="1">3.2.2.6</ecNumber>
    </recommendedName>
</protein>